<keyword evidence="2" id="KW-0238">DNA-binding</keyword>
<dbReference type="Pfam" id="PF01022">
    <property type="entry name" value="HTH_5"/>
    <property type="match status" value="1"/>
</dbReference>
<name>A0ABQ2DM04_9MICC</name>
<reference evidence="6" key="1">
    <citation type="journal article" date="2019" name="Int. J. Syst. Evol. Microbiol.">
        <title>The Global Catalogue of Microorganisms (GCM) 10K type strain sequencing project: providing services to taxonomists for standard genome sequencing and annotation.</title>
        <authorList>
            <consortium name="The Broad Institute Genomics Platform"/>
            <consortium name="The Broad Institute Genome Sequencing Center for Infectious Disease"/>
            <person name="Wu L."/>
            <person name="Ma J."/>
        </authorList>
    </citation>
    <scope>NUCLEOTIDE SEQUENCE [LARGE SCALE GENOMIC DNA]</scope>
    <source>
        <strain evidence="6">CGMCC 1.3685</strain>
    </source>
</reference>
<dbReference type="Gene3D" id="1.10.10.10">
    <property type="entry name" value="Winged helix-like DNA-binding domain superfamily/Winged helix DNA-binding domain"/>
    <property type="match status" value="1"/>
</dbReference>
<comment type="caution">
    <text evidence="5">The sequence shown here is derived from an EMBL/GenBank/DDBJ whole genome shotgun (WGS) entry which is preliminary data.</text>
</comment>
<keyword evidence="6" id="KW-1185">Reference proteome</keyword>
<evidence type="ECO:0000256" key="2">
    <source>
        <dbReference type="ARBA" id="ARBA00023125"/>
    </source>
</evidence>
<dbReference type="SUPFAM" id="SSF46785">
    <property type="entry name" value="Winged helix' DNA-binding domain"/>
    <property type="match status" value="1"/>
</dbReference>
<dbReference type="Proteomes" id="UP000606115">
    <property type="component" value="Unassembled WGS sequence"/>
</dbReference>
<keyword evidence="1" id="KW-0805">Transcription regulation</keyword>
<evidence type="ECO:0000313" key="5">
    <source>
        <dbReference type="EMBL" id="GGJ59763.1"/>
    </source>
</evidence>
<dbReference type="InterPro" id="IPR051081">
    <property type="entry name" value="HTH_MetalResp_TranReg"/>
</dbReference>
<accession>A0ABQ2DM04</accession>
<organism evidence="5 6">
    <name type="scientific">Glutamicibacter ardleyensis</name>
    <dbReference type="NCBI Taxonomy" id="225894"/>
    <lineage>
        <taxon>Bacteria</taxon>
        <taxon>Bacillati</taxon>
        <taxon>Actinomycetota</taxon>
        <taxon>Actinomycetes</taxon>
        <taxon>Micrococcales</taxon>
        <taxon>Micrococcaceae</taxon>
        <taxon>Glutamicibacter</taxon>
    </lineage>
</organism>
<dbReference type="PANTHER" id="PTHR33154:SF33">
    <property type="entry name" value="TRANSCRIPTIONAL REPRESSOR SDPR"/>
    <property type="match status" value="1"/>
</dbReference>
<dbReference type="InterPro" id="IPR011991">
    <property type="entry name" value="ArsR-like_HTH"/>
</dbReference>
<dbReference type="CDD" id="cd00090">
    <property type="entry name" value="HTH_ARSR"/>
    <property type="match status" value="1"/>
</dbReference>
<proteinExistence type="predicted"/>
<evidence type="ECO:0000256" key="1">
    <source>
        <dbReference type="ARBA" id="ARBA00023015"/>
    </source>
</evidence>
<dbReference type="InterPro" id="IPR036390">
    <property type="entry name" value="WH_DNA-bd_sf"/>
</dbReference>
<keyword evidence="3" id="KW-0804">Transcription</keyword>
<sequence length="149" mass="16393">MSVAIDEVFSALAEPTRRKIIEALKAEPMAVGALVTQLEISQPTVSKHLKVLREANLVTMNAQGQRRIYSVQCEAVETLVAWCAEILPALEPVPEMVSVDLDLVQDPQDANALPAAAHQLGRSVGRGLEQVTGRAQEILERFPRFGRRR</sequence>
<feature type="domain" description="HTH arsR-type" evidence="4">
    <location>
        <begin position="1"/>
        <end position="91"/>
    </location>
</feature>
<dbReference type="SMART" id="SM00418">
    <property type="entry name" value="HTH_ARSR"/>
    <property type="match status" value="1"/>
</dbReference>
<dbReference type="NCBIfam" id="NF033788">
    <property type="entry name" value="HTH_metalloreg"/>
    <property type="match status" value="1"/>
</dbReference>
<evidence type="ECO:0000313" key="6">
    <source>
        <dbReference type="Proteomes" id="UP000606115"/>
    </source>
</evidence>
<dbReference type="PROSITE" id="PS50987">
    <property type="entry name" value="HTH_ARSR_2"/>
    <property type="match status" value="1"/>
</dbReference>
<dbReference type="EMBL" id="BMKX01000003">
    <property type="protein sequence ID" value="GGJ59763.1"/>
    <property type="molecule type" value="Genomic_DNA"/>
</dbReference>
<evidence type="ECO:0000259" key="4">
    <source>
        <dbReference type="PROSITE" id="PS50987"/>
    </source>
</evidence>
<dbReference type="InterPro" id="IPR001845">
    <property type="entry name" value="HTH_ArsR_DNA-bd_dom"/>
</dbReference>
<dbReference type="PANTHER" id="PTHR33154">
    <property type="entry name" value="TRANSCRIPTIONAL REGULATOR, ARSR FAMILY"/>
    <property type="match status" value="1"/>
</dbReference>
<protein>
    <recommendedName>
        <fullName evidence="4">HTH arsR-type domain-containing protein</fullName>
    </recommendedName>
</protein>
<evidence type="ECO:0000256" key="3">
    <source>
        <dbReference type="ARBA" id="ARBA00023163"/>
    </source>
</evidence>
<dbReference type="PRINTS" id="PR00778">
    <property type="entry name" value="HTHARSR"/>
</dbReference>
<dbReference type="InterPro" id="IPR036388">
    <property type="entry name" value="WH-like_DNA-bd_sf"/>
</dbReference>
<gene>
    <name evidence="5" type="ORF">GCM10007173_18210</name>
</gene>